<dbReference type="Proteomes" id="UP001610446">
    <property type="component" value="Unassembled WGS sequence"/>
</dbReference>
<feature type="compositionally biased region" description="Basic and acidic residues" evidence="5">
    <location>
        <begin position="203"/>
        <end position="214"/>
    </location>
</feature>
<accession>A0ABR4KXR6</accession>
<name>A0ABR4KXR6_9EURO</name>
<evidence type="ECO:0000256" key="2">
    <source>
        <dbReference type="ARBA" id="ARBA00022692"/>
    </source>
</evidence>
<keyword evidence="7" id="KW-0732">Signal</keyword>
<evidence type="ECO:0000256" key="1">
    <source>
        <dbReference type="ARBA" id="ARBA00004167"/>
    </source>
</evidence>
<dbReference type="InterPro" id="IPR051694">
    <property type="entry name" value="Immunoregulatory_rcpt-like"/>
</dbReference>
<feature type="region of interest" description="Disordered" evidence="5">
    <location>
        <begin position="269"/>
        <end position="297"/>
    </location>
</feature>
<evidence type="ECO:0000256" key="6">
    <source>
        <dbReference type="SAM" id="Phobius"/>
    </source>
</evidence>
<feature type="chain" id="PRO_5046776475" description="Mid2 domain-containing protein" evidence="7">
    <location>
        <begin position="21"/>
        <end position="331"/>
    </location>
</feature>
<proteinExistence type="predicted"/>
<evidence type="ECO:0008006" key="10">
    <source>
        <dbReference type="Google" id="ProtNLM"/>
    </source>
</evidence>
<protein>
    <recommendedName>
        <fullName evidence="10">Mid2 domain-containing protein</fullName>
    </recommendedName>
</protein>
<feature type="region of interest" description="Disordered" evidence="5">
    <location>
        <begin position="105"/>
        <end position="165"/>
    </location>
</feature>
<evidence type="ECO:0000256" key="7">
    <source>
        <dbReference type="SAM" id="SignalP"/>
    </source>
</evidence>
<organism evidence="8 9">
    <name type="scientific">Aspergillus pseudoustus</name>
    <dbReference type="NCBI Taxonomy" id="1810923"/>
    <lineage>
        <taxon>Eukaryota</taxon>
        <taxon>Fungi</taxon>
        <taxon>Dikarya</taxon>
        <taxon>Ascomycota</taxon>
        <taxon>Pezizomycotina</taxon>
        <taxon>Eurotiomycetes</taxon>
        <taxon>Eurotiomycetidae</taxon>
        <taxon>Eurotiales</taxon>
        <taxon>Aspergillaceae</taxon>
        <taxon>Aspergillus</taxon>
        <taxon>Aspergillus subgen. Nidulantes</taxon>
    </lineage>
</organism>
<gene>
    <name evidence="8" type="ORF">BJY01DRAFT_231117</name>
</gene>
<dbReference type="EMBL" id="JBFXLU010000005">
    <property type="protein sequence ID" value="KAL2857059.1"/>
    <property type="molecule type" value="Genomic_DNA"/>
</dbReference>
<keyword evidence="2 6" id="KW-0812">Transmembrane</keyword>
<sequence>MQQRVMRLLIVLSIVCSASAWTFTWTNKDGKSYIEHSNDPEDCKQIEQAEGRKYRWVPEEDGYSIWLFENSNCEGHRAGYSPPTVWDHVSSRDLLSFRVAYGDDDTGGTSTSTTSTATSTTSTSSSTESSESTSTSADTTPTSTSTSTSTPSPSETPSNSDNSSTPAGAIAGGVVGGVAGVAAIGGLFFFLGRRRRANNNQLELRESGPDDNRPDIAATGAPSQPPAPSTPLTPMYGAAVNGSAPYDPTFLERKPELDSAPVYSVDNSVQQPVWDSDSKQAHSPFDDSATISHRPPARMMAELPGDDVMVEMSDSHRVNELEGDGGTPKKM</sequence>
<feature type="region of interest" description="Disordered" evidence="5">
    <location>
        <begin position="202"/>
        <end position="240"/>
    </location>
</feature>
<feature type="transmembrane region" description="Helical" evidence="6">
    <location>
        <begin position="167"/>
        <end position="191"/>
    </location>
</feature>
<evidence type="ECO:0000313" key="9">
    <source>
        <dbReference type="Proteomes" id="UP001610446"/>
    </source>
</evidence>
<evidence type="ECO:0000313" key="8">
    <source>
        <dbReference type="EMBL" id="KAL2857059.1"/>
    </source>
</evidence>
<comment type="subcellular location">
    <subcellularLocation>
        <location evidence="1">Membrane</location>
        <topology evidence="1">Single-pass membrane protein</topology>
    </subcellularLocation>
</comment>
<comment type="caution">
    <text evidence="8">The sequence shown here is derived from an EMBL/GenBank/DDBJ whole genome shotgun (WGS) entry which is preliminary data.</text>
</comment>
<feature type="signal peptide" evidence="7">
    <location>
        <begin position="1"/>
        <end position="20"/>
    </location>
</feature>
<keyword evidence="3 6" id="KW-1133">Transmembrane helix</keyword>
<evidence type="ECO:0000256" key="4">
    <source>
        <dbReference type="ARBA" id="ARBA00023136"/>
    </source>
</evidence>
<feature type="compositionally biased region" description="Low complexity" evidence="5">
    <location>
        <begin position="109"/>
        <end position="165"/>
    </location>
</feature>
<evidence type="ECO:0000256" key="5">
    <source>
        <dbReference type="SAM" id="MobiDB-lite"/>
    </source>
</evidence>
<evidence type="ECO:0000256" key="3">
    <source>
        <dbReference type="ARBA" id="ARBA00022989"/>
    </source>
</evidence>
<dbReference type="PANTHER" id="PTHR15549">
    <property type="entry name" value="PAIRED IMMUNOGLOBULIN-LIKE TYPE 2 RECEPTOR"/>
    <property type="match status" value="1"/>
</dbReference>
<dbReference type="PANTHER" id="PTHR15549:SF33">
    <property type="entry name" value="MEMBRANE PROTEIN WSC4, PUTATIVE (AFU_ORTHOLOGUE AFUA_5G09020)-RELATED"/>
    <property type="match status" value="1"/>
</dbReference>
<reference evidence="8 9" key="1">
    <citation type="submission" date="2024-07" db="EMBL/GenBank/DDBJ databases">
        <title>Section-level genome sequencing and comparative genomics of Aspergillus sections Usti and Cavernicolus.</title>
        <authorList>
            <consortium name="Lawrence Berkeley National Laboratory"/>
            <person name="Nybo J.L."/>
            <person name="Vesth T.C."/>
            <person name="Theobald S."/>
            <person name="Frisvad J.C."/>
            <person name="Larsen T.O."/>
            <person name="Kjaerboelling I."/>
            <person name="Rothschild-Mancinelli K."/>
            <person name="Lyhne E.K."/>
            <person name="Kogle M.E."/>
            <person name="Barry K."/>
            <person name="Clum A."/>
            <person name="Na H."/>
            <person name="Ledsgaard L."/>
            <person name="Lin J."/>
            <person name="Lipzen A."/>
            <person name="Kuo A."/>
            <person name="Riley R."/>
            <person name="Mondo S."/>
            <person name="Labutti K."/>
            <person name="Haridas S."/>
            <person name="Pangalinan J."/>
            <person name="Salamov A.A."/>
            <person name="Simmons B.A."/>
            <person name="Magnuson J.K."/>
            <person name="Chen J."/>
            <person name="Drula E."/>
            <person name="Henrissat B."/>
            <person name="Wiebenga A."/>
            <person name="Lubbers R.J."/>
            <person name="Gomes A.C."/>
            <person name="Makela M.R."/>
            <person name="Stajich J."/>
            <person name="Grigoriev I.V."/>
            <person name="Mortensen U.H."/>
            <person name="De Vries R.P."/>
            <person name="Baker S.E."/>
            <person name="Andersen M.R."/>
        </authorList>
    </citation>
    <scope>NUCLEOTIDE SEQUENCE [LARGE SCALE GENOMIC DNA]</scope>
    <source>
        <strain evidence="8 9">CBS 123904</strain>
    </source>
</reference>
<keyword evidence="9" id="KW-1185">Reference proteome</keyword>
<keyword evidence="4 6" id="KW-0472">Membrane</keyword>